<feature type="transmembrane region" description="Helical" evidence="1">
    <location>
        <begin position="113"/>
        <end position="131"/>
    </location>
</feature>
<sequence>MSFYIPPIRARDTQEPHRVSTTLELLFDLVYVIAVSAAASGFYERLRVMEFSGFLTFALAFFILWNAWTSFTWFGSGYDPDDVPYRISVMLQMFGSLLIAVNIHQFFDQGLMWIGVTGYAIMRLAACSQWWRVYRDLPDHRQVARRSIIGLFTLQSMWIIWLFLPDYLQTPSLFVFIFLELFMPIWARSEQLYNWHPGHIAERYGLMTIIVLGEGVIGVSEIIRFYVVHSSYNAASILISASGLTALLFAMWWLYFKIPFAHILSTHRHREDLPVFGYGHFFVFAAIAGLSGALKLVKDTHMIAPAQVTESYVMATILPQLAVFLLALSLLRAFMCKHSGSNLLAFCAALVIIIISYIAVNASLSLTYGIWLSVLAPVIMIVIFSFDNNQWYKKHPEFKQPRT</sequence>
<evidence type="ECO:0000313" key="2">
    <source>
        <dbReference type="EMBL" id="OOR83840.1"/>
    </source>
</evidence>
<name>A0A1S9ZKC8_9GAMM</name>
<feature type="transmembrane region" description="Helical" evidence="1">
    <location>
        <begin position="312"/>
        <end position="331"/>
    </location>
</feature>
<evidence type="ECO:0000313" key="3">
    <source>
        <dbReference type="Proteomes" id="UP000190322"/>
    </source>
</evidence>
<dbReference type="PANTHER" id="PTHR36840:SF1">
    <property type="entry name" value="BLL5714 PROTEIN"/>
    <property type="match status" value="1"/>
</dbReference>
<feature type="transmembrane region" description="Helical" evidence="1">
    <location>
        <begin position="143"/>
        <end position="164"/>
    </location>
</feature>
<dbReference type="AlphaFoldDB" id="A0A1S9ZKC8"/>
<protein>
    <submittedName>
        <fullName evidence="2">Low temperature requirement protein A</fullName>
    </submittedName>
</protein>
<accession>A0A1S9ZKC8</accession>
<dbReference type="Pfam" id="PF06772">
    <property type="entry name" value="LtrA"/>
    <property type="match status" value="1"/>
</dbReference>
<keyword evidence="1" id="KW-0812">Transmembrane</keyword>
<feature type="transmembrane region" description="Helical" evidence="1">
    <location>
        <begin position="366"/>
        <end position="386"/>
    </location>
</feature>
<dbReference type="EMBL" id="MUXT01000006">
    <property type="protein sequence ID" value="OOR83840.1"/>
    <property type="molecule type" value="Genomic_DNA"/>
</dbReference>
<keyword evidence="1" id="KW-0472">Membrane</keyword>
<feature type="transmembrane region" description="Helical" evidence="1">
    <location>
        <begin position="87"/>
        <end position="107"/>
    </location>
</feature>
<feature type="transmembrane region" description="Helical" evidence="1">
    <location>
        <begin position="275"/>
        <end position="297"/>
    </location>
</feature>
<feature type="transmembrane region" description="Helical" evidence="1">
    <location>
        <begin position="234"/>
        <end position="255"/>
    </location>
</feature>
<feature type="transmembrane region" description="Helical" evidence="1">
    <location>
        <begin position="54"/>
        <end position="75"/>
    </location>
</feature>
<dbReference type="RefSeq" id="WP_078255978.1">
    <property type="nucleotide sequence ID" value="NZ_MUXT01000006.1"/>
</dbReference>
<dbReference type="InterPro" id="IPR010640">
    <property type="entry name" value="Low_temperature_requirement_A"/>
</dbReference>
<comment type="caution">
    <text evidence="2">The sequence shown here is derived from an EMBL/GenBank/DDBJ whole genome shotgun (WGS) entry which is preliminary data.</text>
</comment>
<feature type="transmembrane region" description="Helical" evidence="1">
    <location>
        <begin position="21"/>
        <end position="42"/>
    </location>
</feature>
<feature type="transmembrane region" description="Helical" evidence="1">
    <location>
        <begin position="208"/>
        <end position="228"/>
    </location>
</feature>
<reference evidence="2 3" key="1">
    <citation type="submission" date="2017-02" db="EMBL/GenBank/DDBJ databases">
        <title>Draft genome sequence of Moraxella canis CCUG 8415A type strain.</title>
        <authorList>
            <person name="Engstrom-Jakobsson H."/>
            <person name="Salva-Serra F."/>
            <person name="Thorell K."/>
            <person name="Gonzales-Siles L."/>
            <person name="Karlsson R."/>
            <person name="Boulund F."/>
            <person name="Engstrand L."/>
            <person name="Moore E."/>
        </authorList>
    </citation>
    <scope>NUCLEOTIDE SEQUENCE [LARGE SCALE GENOMIC DNA]</scope>
    <source>
        <strain evidence="2 3">CCUG 8415A</strain>
    </source>
</reference>
<evidence type="ECO:0000256" key="1">
    <source>
        <dbReference type="SAM" id="Phobius"/>
    </source>
</evidence>
<gene>
    <name evidence="2" type="ORF">B0180_05170</name>
</gene>
<dbReference type="PANTHER" id="PTHR36840">
    <property type="entry name" value="BLL5714 PROTEIN"/>
    <property type="match status" value="1"/>
</dbReference>
<feature type="transmembrane region" description="Helical" evidence="1">
    <location>
        <begin position="343"/>
        <end position="360"/>
    </location>
</feature>
<dbReference type="Proteomes" id="UP000190322">
    <property type="component" value="Unassembled WGS sequence"/>
</dbReference>
<keyword evidence="1" id="KW-1133">Transmembrane helix</keyword>
<feature type="transmembrane region" description="Helical" evidence="1">
    <location>
        <begin position="170"/>
        <end position="187"/>
    </location>
</feature>
<proteinExistence type="predicted"/>
<organism evidence="2 3">
    <name type="scientific">Moraxella canis</name>
    <dbReference type="NCBI Taxonomy" id="90239"/>
    <lineage>
        <taxon>Bacteria</taxon>
        <taxon>Pseudomonadati</taxon>
        <taxon>Pseudomonadota</taxon>
        <taxon>Gammaproteobacteria</taxon>
        <taxon>Moraxellales</taxon>
        <taxon>Moraxellaceae</taxon>
        <taxon>Moraxella</taxon>
    </lineage>
</organism>